<dbReference type="GO" id="GO:0005829">
    <property type="term" value="C:cytosol"/>
    <property type="evidence" value="ECO:0007669"/>
    <property type="project" value="TreeGrafter"/>
</dbReference>
<keyword evidence="3" id="KW-0812">Transmembrane</keyword>
<dbReference type="EMBL" id="CM017872">
    <property type="protein sequence ID" value="KAG1326421.1"/>
    <property type="molecule type" value="Genomic_DNA"/>
</dbReference>
<dbReference type="InterPro" id="IPR008254">
    <property type="entry name" value="Flavodoxin/NO_synth"/>
</dbReference>
<dbReference type="PRINTS" id="PR00369">
    <property type="entry name" value="FLAVODOXIN"/>
</dbReference>
<proteinExistence type="predicted"/>
<evidence type="ECO:0000256" key="3">
    <source>
        <dbReference type="SAM" id="Phobius"/>
    </source>
</evidence>
<dbReference type="InterPro" id="IPR001094">
    <property type="entry name" value="Flavdoxin-like"/>
</dbReference>
<name>A0A8K0HT76_COCNU</name>
<dbReference type="InterPro" id="IPR029039">
    <property type="entry name" value="Flavoprotein-like_sf"/>
</dbReference>
<dbReference type="Gene3D" id="3.40.50.360">
    <property type="match status" value="1"/>
</dbReference>
<dbReference type="PANTHER" id="PTHR19384:SF17">
    <property type="entry name" value="NADPH--CYTOCHROME P450 REDUCTASE"/>
    <property type="match status" value="1"/>
</dbReference>
<dbReference type="PANTHER" id="PTHR19384">
    <property type="entry name" value="NITRIC OXIDE SYNTHASE-RELATED"/>
    <property type="match status" value="1"/>
</dbReference>
<evidence type="ECO:0000313" key="5">
    <source>
        <dbReference type="EMBL" id="KAG1326421.1"/>
    </source>
</evidence>
<protein>
    <recommendedName>
        <fullName evidence="4">Flavodoxin-like domain-containing protein</fullName>
    </recommendedName>
</protein>
<dbReference type="GO" id="GO:0050660">
    <property type="term" value="F:flavin adenine dinucleotide binding"/>
    <property type="evidence" value="ECO:0007669"/>
    <property type="project" value="TreeGrafter"/>
</dbReference>
<organism evidence="5 6">
    <name type="scientific">Cocos nucifera</name>
    <name type="common">Coconut palm</name>
    <dbReference type="NCBI Taxonomy" id="13894"/>
    <lineage>
        <taxon>Eukaryota</taxon>
        <taxon>Viridiplantae</taxon>
        <taxon>Streptophyta</taxon>
        <taxon>Embryophyta</taxon>
        <taxon>Tracheophyta</taxon>
        <taxon>Spermatophyta</taxon>
        <taxon>Magnoliopsida</taxon>
        <taxon>Liliopsida</taxon>
        <taxon>Arecaceae</taxon>
        <taxon>Arecoideae</taxon>
        <taxon>Cocoseae</taxon>
        <taxon>Attaleinae</taxon>
        <taxon>Cocos</taxon>
    </lineage>
</organism>
<dbReference type="AlphaFoldDB" id="A0A8K0HT76"/>
<dbReference type="SUPFAM" id="SSF52218">
    <property type="entry name" value="Flavoproteins"/>
    <property type="match status" value="1"/>
</dbReference>
<feature type="domain" description="Flavodoxin-like" evidence="4">
    <location>
        <begin position="92"/>
        <end position="264"/>
    </location>
</feature>
<feature type="region of interest" description="Disordered" evidence="2">
    <location>
        <begin position="63"/>
        <end position="84"/>
    </location>
</feature>
<sequence>MPLGEMKSLALDLLSAILNGKYDGEGVPPEVRENRELLAVLTTSVAVLLGCALLLLWRRSGGKKATPAVEPPRPLEFREETEDELDSGRKKVTVFFGTQTGTAEGFAKALAEEARARYEKAVFKVVDLDDYAPDDDEYEEKMKNETLALFFLATYGDGEPTDNAARFYKWFTEGKEKGVWLQNLQYAVFGLGNRQYEHFNKVGKVVDEALAEQVWALTHDFYDAMFFVEYQVTPDTRPTMEESLKTDKTKPFHSVWMQWKEEKIKGRRDQKGENISLVCMYKRENEKFI</sequence>
<dbReference type="GO" id="GO:0003958">
    <property type="term" value="F:NADPH-hemoprotein reductase activity"/>
    <property type="evidence" value="ECO:0007669"/>
    <property type="project" value="TreeGrafter"/>
</dbReference>
<dbReference type="Pfam" id="PF00258">
    <property type="entry name" value="Flavodoxin_1"/>
    <property type="match status" value="1"/>
</dbReference>
<keyword evidence="3" id="KW-0472">Membrane</keyword>
<keyword evidence="3" id="KW-1133">Transmembrane helix</keyword>
<evidence type="ECO:0000313" key="6">
    <source>
        <dbReference type="Proteomes" id="UP000797356"/>
    </source>
</evidence>
<accession>A0A8K0HT76</accession>
<reference evidence="5" key="2">
    <citation type="submission" date="2019-07" db="EMBL/GenBank/DDBJ databases">
        <authorList>
            <person name="Yang Y."/>
            <person name="Bocs S."/>
            <person name="Baudouin L."/>
        </authorList>
    </citation>
    <scope>NUCLEOTIDE SEQUENCE</scope>
    <source>
        <tissue evidence="5">Spear leaf of Hainan Tall coconut</tissue>
    </source>
</reference>
<dbReference type="Proteomes" id="UP000797356">
    <property type="component" value="Chromosome 1"/>
</dbReference>
<keyword evidence="1" id="KW-0285">Flavoprotein</keyword>
<evidence type="ECO:0000256" key="1">
    <source>
        <dbReference type="ARBA" id="ARBA00022630"/>
    </source>
</evidence>
<comment type="caution">
    <text evidence="5">The sequence shown here is derived from an EMBL/GenBank/DDBJ whole genome shotgun (WGS) entry which is preliminary data.</text>
</comment>
<feature type="transmembrane region" description="Helical" evidence="3">
    <location>
        <begin position="37"/>
        <end position="57"/>
    </location>
</feature>
<dbReference type="GO" id="GO:0010181">
    <property type="term" value="F:FMN binding"/>
    <property type="evidence" value="ECO:0007669"/>
    <property type="project" value="InterPro"/>
</dbReference>
<dbReference type="OrthoDB" id="1928950at2759"/>
<keyword evidence="6" id="KW-1185">Reference proteome</keyword>
<gene>
    <name evidence="5" type="ORF">COCNU_01G003550</name>
</gene>
<evidence type="ECO:0000256" key="2">
    <source>
        <dbReference type="SAM" id="MobiDB-lite"/>
    </source>
</evidence>
<dbReference type="PROSITE" id="PS50902">
    <property type="entry name" value="FLAVODOXIN_LIKE"/>
    <property type="match status" value="1"/>
</dbReference>
<evidence type="ECO:0000259" key="4">
    <source>
        <dbReference type="PROSITE" id="PS50902"/>
    </source>
</evidence>
<reference evidence="5" key="1">
    <citation type="journal article" date="2017" name="Gigascience">
        <title>The genome draft of coconut (Cocos nucifera).</title>
        <authorList>
            <person name="Xiao Y."/>
            <person name="Xu P."/>
            <person name="Fan H."/>
            <person name="Baudouin L."/>
            <person name="Xia W."/>
            <person name="Bocs S."/>
            <person name="Xu J."/>
            <person name="Li Q."/>
            <person name="Guo A."/>
            <person name="Zhou L."/>
            <person name="Li J."/>
            <person name="Wu Y."/>
            <person name="Ma Z."/>
            <person name="Armero A."/>
            <person name="Issali A.E."/>
            <person name="Liu N."/>
            <person name="Peng M."/>
            <person name="Yang Y."/>
        </authorList>
    </citation>
    <scope>NUCLEOTIDE SEQUENCE</scope>
    <source>
        <tissue evidence="5">Spear leaf of Hainan Tall coconut</tissue>
    </source>
</reference>